<dbReference type="RefSeq" id="WP_188978993.1">
    <property type="nucleotide sequence ID" value="NZ_BMPG01000003.1"/>
</dbReference>
<comment type="caution">
    <text evidence="1">The sequence shown here is derived from an EMBL/GenBank/DDBJ whole genome shotgun (WGS) entry which is preliminary data.</text>
</comment>
<dbReference type="EMBL" id="BMPG01000003">
    <property type="protein sequence ID" value="GGL64073.1"/>
    <property type="molecule type" value="Genomic_DNA"/>
</dbReference>
<reference evidence="1" key="2">
    <citation type="submission" date="2020-09" db="EMBL/GenBank/DDBJ databases">
        <authorList>
            <person name="Sun Q."/>
            <person name="Ohkuma M."/>
        </authorList>
    </citation>
    <scope>NUCLEOTIDE SEQUENCE</scope>
    <source>
        <strain evidence="1">JCM 19596</strain>
    </source>
</reference>
<evidence type="ECO:0000313" key="2">
    <source>
        <dbReference type="Proteomes" id="UP000607197"/>
    </source>
</evidence>
<gene>
    <name evidence="1" type="ORF">GCM10009039_22360</name>
</gene>
<proteinExistence type="predicted"/>
<dbReference type="OrthoDB" id="225376at2157"/>
<dbReference type="Proteomes" id="UP000607197">
    <property type="component" value="Unassembled WGS sequence"/>
</dbReference>
<name>A0A830FLC9_9EURY</name>
<protein>
    <submittedName>
        <fullName evidence="1">Uncharacterized protein</fullName>
    </submittedName>
</protein>
<keyword evidence="2" id="KW-1185">Reference proteome</keyword>
<organism evidence="1 2">
    <name type="scientific">Halocalculus aciditolerans</name>
    <dbReference type="NCBI Taxonomy" id="1383812"/>
    <lineage>
        <taxon>Archaea</taxon>
        <taxon>Methanobacteriati</taxon>
        <taxon>Methanobacteriota</taxon>
        <taxon>Stenosarchaea group</taxon>
        <taxon>Halobacteria</taxon>
        <taxon>Halobacteriales</taxon>
        <taxon>Halobacteriaceae</taxon>
        <taxon>Halocalculus</taxon>
    </lineage>
</organism>
<reference evidence="1" key="1">
    <citation type="journal article" date="2014" name="Int. J. Syst. Evol. Microbiol.">
        <title>Complete genome sequence of Corynebacterium casei LMG S-19264T (=DSM 44701T), isolated from a smear-ripened cheese.</title>
        <authorList>
            <consortium name="US DOE Joint Genome Institute (JGI-PGF)"/>
            <person name="Walter F."/>
            <person name="Albersmeier A."/>
            <person name="Kalinowski J."/>
            <person name="Ruckert C."/>
        </authorList>
    </citation>
    <scope>NUCLEOTIDE SEQUENCE</scope>
    <source>
        <strain evidence="1">JCM 19596</strain>
    </source>
</reference>
<evidence type="ECO:0000313" key="1">
    <source>
        <dbReference type="EMBL" id="GGL64073.1"/>
    </source>
</evidence>
<dbReference type="AlphaFoldDB" id="A0A830FLC9"/>
<sequence>MTATLDLPTGETVTPDDVFAYDGYPYRFRPLDHDEYDFLLSPLYWGDSGMDIPFTNTDALADQWDDSAGVKTADEWRAWLADARDDHRFGDDELDALAVELGLADPSTLDDRSVLARVRDALPF</sequence>
<accession>A0A830FLC9</accession>